<dbReference type="EMBL" id="JAVXUP010000138">
    <property type="protein sequence ID" value="KAK3036781.1"/>
    <property type="molecule type" value="Genomic_DNA"/>
</dbReference>
<evidence type="ECO:0000256" key="1">
    <source>
        <dbReference type="SAM" id="MobiDB-lite"/>
    </source>
</evidence>
<keyword evidence="3" id="KW-1185">Reference proteome</keyword>
<dbReference type="Proteomes" id="UP001188597">
    <property type="component" value="Unassembled WGS sequence"/>
</dbReference>
<dbReference type="AlphaFoldDB" id="A0AA89BMA5"/>
<gene>
    <name evidence="2" type="ORF">RJ639_030811</name>
</gene>
<accession>A0AA89BMA5</accession>
<evidence type="ECO:0000313" key="2">
    <source>
        <dbReference type="EMBL" id="KAK3036781.1"/>
    </source>
</evidence>
<organism evidence="2 3">
    <name type="scientific">Escallonia herrerae</name>
    <dbReference type="NCBI Taxonomy" id="1293975"/>
    <lineage>
        <taxon>Eukaryota</taxon>
        <taxon>Viridiplantae</taxon>
        <taxon>Streptophyta</taxon>
        <taxon>Embryophyta</taxon>
        <taxon>Tracheophyta</taxon>
        <taxon>Spermatophyta</taxon>
        <taxon>Magnoliopsida</taxon>
        <taxon>eudicotyledons</taxon>
        <taxon>Gunneridae</taxon>
        <taxon>Pentapetalae</taxon>
        <taxon>asterids</taxon>
        <taxon>campanulids</taxon>
        <taxon>Escalloniales</taxon>
        <taxon>Escalloniaceae</taxon>
        <taxon>Escallonia</taxon>
    </lineage>
</organism>
<sequence length="103" mass="11535">MNTNEWEILDRKALATLRLSLTPQVAFNISKEETTTVGMQALEKLYEKPSTSNKNPEVDKITSRITGKEVLQEEDQNQEASRSDDLDGTGTDEGHEDYGVDDC</sequence>
<feature type="region of interest" description="Disordered" evidence="1">
    <location>
        <begin position="47"/>
        <end position="103"/>
    </location>
</feature>
<feature type="compositionally biased region" description="Basic and acidic residues" evidence="1">
    <location>
        <begin position="92"/>
        <end position="103"/>
    </location>
</feature>
<protein>
    <submittedName>
        <fullName evidence="2">Uncharacterized protein</fullName>
    </submittedName>
</protein>
<comment type="caution">
    <text evidence="2">The sequence shown here is derived from an EMBL/GenBank/DDBJ whole genome shotgun (WGS) entry which is preliminary data.</text>
</comment>
<proteinExistence type="predicted"/>
<feature type="compositionally biased region" description="Basic and acidic residues" evidence="1">
    <location>
        <begin position="56"/>
        <end position="71"/>
    </location>
</feature>
<name>A0AA89BMA5_9ASTE</name>
<evidence type="ECO:0000313" key="3">
    <source>
        <dbReference type="Proteomes" id="UP001188597"/>
    </source>
</evidence>
<reference evidence="2" key="1">
    <citation type="submission" date="2022-12" db="EMBL/GenBank/DDBJ databases">
        <title>Draft genome assemblies for two species of Escallonia (Escalloniales).</title>
        <authorList>
            <person name="Chanderbali A."/>
            <person name="Dervinis C."/>
            <person name="Anghel I."/>
            <person name="Soltis D."/>
            <person name="Soltis P."/>
            <person name="Zapata F."/>
        </authorList>
    </citation>
    <scope>NUCLEOTIDE SEQUENCE</scope>
    <source>
        <strain evidence="2">UCBG64.0493</strain>
        <tissue evidence="2">Leaf</tissue>
    </source>
</reference>